<accession>A0A3E2HCJ5</accession>
<dbReference type="PANTHER" id="PTHR42791">
    <property type="entry name" value="GNAT FAMILY ACETYLTRANSFERASE"/>
    <property type="match status" value="1"/>
</dbReference>
<comment type="caution">
    <text evidence="2">The sequence shown here is derived from an EMBL/GenBank/DDBJ whole genome shotgun (WGS) entry which is preliminary data.</text>
</comment>
<proteinExistence type="predicted"/>
<dbReference type="EMBL" id="NCSJ02000085">
    <property type="protein sequence ID" value="RFU31067.1"/>
    <property type="molecule type" value="Genomic_DNA"/>
</dbReference>
<dbReference type="InterPro" id="IPR016181">
    <property type="entry name" value="Acyl_CoA_acyltransferase"/>
</dbReference>
<name>A0A3E2HCJ5_SCYLI</name>
<evidence type="ECO:0000313" key="3">
    <source>
        <dbReference type="Proteomes" id="UP000258309"/>
    </source>
</evidence>
<dbReference type="STRING" id="5539.A0A3E2HCJ5"/>
<dbReference type="Proteomes" id="UP000258309">
    <property type="component" value="Unassembled WGS sequence"/>
</dbReference>
<dbReference type="CDD" id="cd04301">
    <property type="entry name" value="NAT_SF"/>
    <property type="match status" value="1"/>
</dbReference>
<dbReference type="AlphaFoldDB" id="A0A3E2HCJ5"/>
<dbReference type="OrthoDB" id="4738875at2759"/>
<organism evidence="2 3">
    <name type="scientific">Scytalidium lignicola</name>
    <name type="common">Hyphomycete</name>
    <dbReference type="NCBI Taxonomy" id="5539"/>
    <lineage>
        <taxon>Eukaryota</taxon>
        <taxon>Fungi</taxon>
        <taxon>Dikarya</taxon>
        <taxon>Ascomycota</taxon>
        <taxon>Pezizomycotina</taxon>
        <taxon>Leotiomycetes</taxon>
        <taxon>Leotiomycetes incertae sedis</taxon>
        <taxon>Scytalidium</taxon>
    </lineage>
</organism>
<dbReference type="Pfam" id="PF13508">
    <property type="entry name" value="Acetyltransf_7"/>
    <property type="match status" value="1"/>
</dbReference>
<evidence type="ECO:0000313" key="2">
    <source>
        <dbReference type="EMBL" id="RFU31067.1"/>
    </source>
</evidence>
<gene>
    <name evidence="2" type="ORF">B7463_g5295</name>
</gene>
<sequence length="224" mass="25728">MDTAMELEIAEASLLDTPDLVRVDCAAWKNNDIWRPLMLDAASSDEHNWLVREFGLRNSLPDRKAYKITDRAAGKLVTFTCLIIPYTLTAEQMSLLKDEHPPPQGHNSSLEAEFFELLQVAKKYGYDPKKDYHRKGTMVHPDYQRKGLGSWLTRYCNEVADKTGRRTFVVARPRSKHLFESHGFRVLGSEDLDMTKYGGNESEGKSWVLVREPHEVSDVENRQE</sequence>
<evidence type="ECO:0000259" key="1">
    <source>
        <dbReference type="Pfam" id="PF13508"/>
    </source>
</evidence>
<feature type="non-terminal residue" evidence="2">
    <location>
        <position position="224"/>
    </location>
</feature>
<dbReference type="Gene3D" id="3.40.630.30">
    <property type="match status" value="1"/>
</dbReference>
<dbReference type="PANTHER" id="PTHR42791:SF2">
    <property type="entry name" value="N-ACETYLTRANSFERASE DOMAIN-CONTAINING PROTEIN"/>
    <property type="match status" value="1"/>
</dbReference>
<reference evidence="2 3" key="1">
    <citation type="submission" date="2018-05" db="EMBL/GenBank/DDBJ databases">
        <title>Draft genome sequence of Scytalidium lignicola DSM 105466, a ubiquitous saprotrophic fungus.</title>
        <authorList>
            <person name="Buettner E."/>
            <person name="Gebauer A.M."/>
            <person name="Hofrichter M."/>
            <person name="Liers C."/>
            <person name="Kellner H."/>
        </authorList>
    </citation>
    <scope>NUCLEOTIDE SEQUENCE [LARGE SCALE GENOMIC DNA]</scope>
    <source>
        <strain evidence="2 3">DSM 105466</strain>
    </source>
</reference>
<keyword evidence="3" id="KW-1185">Reference proteome</keyword>
<protein>
    <recommendedName>
        <fullName evidence="1">N-acetyltransferase domain-containing protein</fullName>
    </recommendedName>
</protein>
<dbReference type="OMA" id="DSHHERW"/>
<dbReference type="InterPro" id="IPR052523">
    <property type="entry name" value="Trichothecene_AcTrans"/>
</dbReference>
<feature type="non-terminal residue" evidence="2">
    <location>
        <position position="1"/>
    </location>
</feature>
<dbReference type="SUPFAM" id="SSF55729">
    <property type="entry name" value="Acyl-CoA N-acyltransferases (Nat)"/>
    <property type="match status" value="1"/>
</dbReference>
<feature type="domain" description="N-acetyltransferase" evidence="1">
    <location>
        <begin position="132"/>
        <end position="185"/>
    </location>
</feature>
<dbReference type="InterPro" id="IPR000182">
    <property type="entry name" value="GNAT_dom"/>
</dbReference>
<dbReference type="GO" id="GO:0016747">
    <property type="term" value="F:acyltransferase activity, transferring groups other than amino-acyl groups"/>
    <property type="evidence" value="ECO:0007669"/>
    <property type="project" value="InterPro"/>
</dbReference>